<dbReference type="Proteomes" id="UP000774750">
    <property type="component" value="Unassembled WGS sequence"/>
</dbReference>
<comment type="caution">
    <text evidence="7">The sequence shown here is derived from an EMBL/GenBank/DDBJ whole genome shotgun (WGS) entry which is preliminary data.</text>
</comment>
<reference evidence="7" key="2">
    <citation type="journal article" date="2021" name="Sci. Rep.">
        <title>The distribution of antibiotic resistance genes in chicken gut microbiota commensals.</title>
        <authorList>
            <person name="Juricova H."/>
            <person name="Matiasovicova J."/>
            <person name="Kubasova T."/>
            <person name="Cejkova D."/>
            <person name="Rychlik I."/>
        </authorList>
    </citation>
    <scope>NUCLEOTIDE SEQUENCE</scope>
    <source>
        <strain evidence="7">An559</strain>
    </source>
</reference>
<reference evidence="7" key="1">
    <citation type="submission" date="2020-08" db="EMBL/GenBank/DDBJ databases">
        <authorList>
            <person name="Cejkova D."/>
            <person name="Kubasova T."/>
            <person name="Jahodarova E."/>
            <person name="Rychlik I."/>
        </authorList>
    </citation>
    <scope>NUCLEOTIDE SEQUENCE</scope>
    <source>
        <strain evidence="7">An559</strain>
    </source>
</reference>
<proteinExistence type="predicted"/>
<feature type="transmembrane region" description="Helical" evidence="6">
    <location>
        <begin position="418"/>
        <end position="434"/>
    </location>
</feature>
<evidence type="ECO:0000256" key="3">
    <source>
        <dbReference type="ARBA" id="ARBA00022692"/>
    </source>
</evidence>
<evidence type="ECO:0000256" key="6">
    <source>
        <dbReference type="SAM" id="Phobius"/>
    </source>
</evidence>
<evidence type="ECO:0000313" key="8">
    <source>
        <dbReference type="Proteomes" id="UP000774750"/>
    </source>
</evidence>
<name>A0A939BDH8_9FIRM</name>
<feature type="transmembrane region" description="Helical" evidence="6">
    <location>
        <begin position="82"/>
        <end position="103"/>
    </location>
</feature>
<keyword evidence="3 6" id="KW-0812">Transmembrane</keyword>
<accession>A0A939BDH8</accession>
<feature type="transmembrane region" description="Helical" evidence="6">
    <location>
        <begin position="440"/>
        <end position="460"/>
    </location>
</feature>
<feature type="transmembrane region" description="Helical" evidence="6">
    <location>
        <begin position="389"/>
        <end position="406"/>
    </location>
</feature>
<evidence type="ECO:0000256" key="1">
    <source>
        <dbReference type="ARBA" id="ARBA00004651"/>
    </source>
</evidence>
<dbReference type="InterPro" id="IPR050833">
    <property type="entry name" value="Poly_Biosynth_Transport"/>
</dbReference>
<feature type="transmembrane region" description="Helical" evidence="6">
    <location>
        <begin position="297"/>
        <end position="323"/>
    </location>
</feature>
<feature type="transmembrane region" description="Helical" evidence="6">
    <location>
        <begin position="254"/>
        <end position="276"/>
    </location>
</feature>
<keyword evidence="8" id="KW-1185">Reference proteome</keyword>
<evidence type="ECO:0000313" key="7">
    <source>
        <dbReference type="EMBL" id="MBM6920230.1"/>
    </source>
</evidence>
<dbReference type="RefSeq" id="WP_204444813.1">
    <property type="nucleotide sequence ID" value="NZ_JACJKY010000004.1"/>
</dbReference>
<dbReference type="AlphaFoldDB" id="A0A939BDH8"/>
<sequence length="485" mass="55345">MKKQSTLQNIIAMFAGTCLNILISFVTTPLITRLVVPEDYAQWSLFTSYSTVLYAIVMIGLDQAFIRFYYRDDSINYKRFLIFTSIKIPFFICVVFSLCSFSWIQNLDLFGYEGLLPYILTMINVIILIVNRISQLVLRMEQRGKAYSTLIVLNKIVFAVMAIGLITSTQINNFIILTISSMVSQAVITIAAIWMTKKYWKFYDIQKDSCEIRIKDLMLYGIPFIWAMLAGDVFNAADKWSLNILTNLHEVGIYSAAATIVALTSVVNTTFCLLWAPMAMEHYSKDPEETSFFVRANAYITIAMFGIGAAIIGFKDIIILFLGEDYRLSSTVVPFLLFNPIMTTISETTVYGINFKKKTMYHTVIMLISCGINVVLNFAFVPIFSSKGAALATAISYTAFFALRTVFANKVFPVKFELNRFSIVTILFYLYAAINTFVEIPILYNIVMMLVFVLLLLAIYRKYVCSLYRWILRQVLKKFNKNTAI</sequence>
<feature type="transmembrane region" description="Helical" evidence="6">
    <location>
        <begin position="360"/>
        <end position="383"/>
    </location>
</feature>
<keyword evidence="2" id="KW-1003">Cell membrane</keyword>
<protein>
    <submittedName>
        <fullName evidence="7">Oligosaccharide flippase family protein</fullName>
    </submittedName>
</protein>
<dbReference type="InterPro" id="IPR002797">
    <property type="entry name" value="Polysacc_synth"/>
</dbReference>
<evidence type="ECO:0000256" key="2">
    <source>
        <dbReference type="ARBA" id="ARBA00022475"/>
    </source>
</evidence>
<feature type="transmembrane region" description="Helical" evidence="6">
    <location>
        <begin position="174"/>
        <end position="196"/>
    </location>
</feature>
<organism evidence="7 8">
    <name type="scientific">Merdimmobilis hominis</name>
    <dbReference type="NCBI Taxonomy" id="2897707"/>
    <lineage>
        <taxon>Bacteria</taxon>
        <taxon>Bacillati</taxon>
        <taxon>Bacillota</taxon>
        <taxon>Clostridia</taxon>
        <taxon>Eubacteriales</taxon>
        <taxon>Oscillospiraceae</taxon>
        <taxon>Merdimmobilis</taxon>
    </lineage>
</organism>
<dbReference type="GO" id="GO:0005886">
    <property type="term" value="C:plasma membrane"/>
    <property type="evidence" value="ECO:0007669"/>
    <property type="project" value="UniProtKB-SubCell"/>
</dbReference>
<gene>
    <name evidence="7" type="ORF">H6A12_03530</name>
</gene>
<dbReference type="PANTHER" id="PTHR30250">
    <property type="entry name" value="PST FAMILY PREDICTED COLANIC ACID TRANSPORTER"/>
    <property type="match status" value="1"/>
</dbReference>
<keyword evidence="5 6" id="KW-0472">Membrane</keyword>
<comment type="subcellular location">
    <subcellularLocation>
        <location evidence="1">Cell membrane</location>
        <topology evidence="1">Multi-pass membrane protein</topology>
    </subcellularLocation>
</comment>
<feature type="transmembrane region" description="Helical" evidence="6">
    <location>
        <begin position="335"/>
        <end position="353"/>
    </location>
</feature>
<feature type="transmembrane region" description="Helical" evidence="6">
    <location>
        <begin position="115"/>
        <end position="134"/>
    </location>
</feature>
<dbReference type="PANTHER" id="PTHR30250:SF11">
    <property type="entry name" value="O-ANTIGEN TRANSPORTER-RELATED"/>
    <property type="match status" value="1"/>
</dbReference>
<dbReference type="Pfam" id="PF01943">
    <property type="entry name" value="Polysacc_synt"/>
    <property type="match status" value="1"/>
</dbReference>
<keyword evidence="4 6" id="KW-1133">Transmembrane helix</keyword>
<evidence type="ECO:0000256" key="4">
    <source>
        <dbReference type="ARBA" id="ARBA00022989"/>
    </source>
</evidence>
<dbReference type="EMBL" id="JACJKY010000004">
    <property type="protein sequence ID" value="MBM6920230.1"/>
    <property type="molecule type" value="Genomic_DNA"/>
</dbReference>
<feature type="transmembrane region" description="Helical" evidence="6">
    <location>
        <begin position="146"/>
        <end position="168"/>
    </location>
</feature>
<feature type="transmembrane region" description="Helical" evidence="6">
    <location>
        <begin position="12"/>
        <end position="31"/>
    </location>
</feature>
<feature type="transmembrane region" description="Helical" evidence="6">
    <location>
        <begin position="217"/>
        <end position="234"/>
    </location>
</feature>
<evidence type="ECO:0000256" key="5">
    <source>
        <dbReference type="ARBA" id="ARBA00023136"/>
    </source>
</evidence>